<evidence type="ECO:0000313" key="9">
    <source>
        <dbReference type="EMBL" id="KAL3805440.1"/>
    </source>
</evidence>
<keyword evidence="10" id="KW-1185">Reference proteome</keyword>
<keyword evidence="8" id="KW-1133">Transmembrane helix</keyword>
<feature type="compositionally biased region" description="Polar residues" evidence="7">
    <location>
        <begin position="173"/>
        <end position="189"/>
    </location>
</feature>
<dbReference type="PANTHER" id="PTHR44826">
    <property type="entry name" value="SPORE COAT PROTEIN SP85"/>
    <property type="match status" value="1"/>
</dbReference>
<protein>
    <recommendedName>
        <fullName evidence="2">Circumsporozoite protein</fullName>
    </recommendedName>
</protein>
<keyword evidence="8" id="KW-0812">Transmembrane</keyword>
<evidence type="ECO:0000256" key="8">
    <source>
        <dbReference type="SAM" id="Phobius"/>
    </source>
</evidence>
<evidence type="ECO:0000256" key="5">
    <source>
        <dbReference type="ARBA" id="ARBA00033726"/>
    </source>
</evidence>
<dbReference type="PANTHER" id="PTHR44826:SF3">
    <property type="entry name" value="SPORE COAT PROTEIN SP85"/>
    <property type="match status" value="1"/>
</dbReference>
<keyword evidence="8" id="KW-0472">Membrane</keyword>
<feature type="region of interest" description="Disordered" evidence="7">
    <location>
        <begin position="397"/>
        <end position="416"/>
    </location>
</feature>
<name>A0ABD3RB75_9STRA</name>
<dbReference type="AlphaFoldDB" id="A0ABD3RB75"/>
<organism evidence="9 10">
    <name type="scientific">Stephanodiscus triporus</name>
    <dbReference type="NCBI Taxonomy" id="2934178"/>
    <lineage>
        <taxon>Eukaryota</taxon>
        <taxon>Sar</taxon>
        <taxon>Stramenopiles</taxon>
        <taxon>Ochrophyta</taxon>
        <taxon>Bacillariophyta</taxon>
        <taxon>Coscinodiscophyceae</taxon>
        <taxon>Thalassiosirophycidae</taxon>
        <taxon>Stephanodiscales</taxon>
        <taxon>Stephanodiscaceae</taxon>
        <taxon>Stephanodiscus</taxon>
    </lineage>
</organism>
<dbReference type="EMBL" id="JALLAZ020000032">
    <property type="protein sequence ID" value="KAL3805440.1"/>
    <property type="molecule type" value="Genomic_DNA"/>
</dbReference>
<evidence type="ECO:0000256" key="6">
    <source>
        <dbReference type="ARBA" id="ARBA00045806"/>
    </source>
</evidence>
<evidence type="ECO:0000256" key="1">
    <source>
        <dbReference type="ARBA" id="ARBA00006241"/>
    </source>
</evidence>
<comment type="function">
    <text evidence="6">Essential sporozoite protein. In the mosquito vector, required for sporozoite development in the oocyst, migration through the vector hemolymph and entry into the vector salivary glands. In the vertebrate host, required for sporozoite migration through the host dermis and infection of host hepatocytes. Binds to highly sulfated heparan sulfate proteoglycans (HSPGs) on the surface of host hepatocytes.</text>
</comment>
<gene>
    <name evidence="9" type="ORF">ACHAW5_009446</name>
</gene>
<evidence type="ECO:0000256" key="4">
    <source>
        <dbReference type="ARBA" id="ARBA00022737"/>
    </source>
</evidence>
<accession>A0ABD3RB75</accession>
<sequence length="416" mass="42704">MIDATDSEKVNSILKLHNTAVHAAIESESKVRNVAAVSRGNLGRRHLQLFASIGPTARPSASPSAGPTSPPTVSPTARPTASPSVSPSAAPSVTPSATPSESPSAAPSESPSAAPSVTPSASPSVTPSTEPSVTPSFGPSTSPSFLPSVAPSNTPSVEPSNYPSSEHHPSAEPTETSFTASPANSSMAQLTASPLASPSASPLASPTASPLASPNAMPLPPPTASPTTTSPGRSVSTAFTVVGVILAFFVLLVAYRMRKLKRKGPEGLIIELASNVEPNLMPQVRRSASGGWQGTFSEEQMQSITIDNTITPPPGTFLYPAGYAEFPTESMEEQLEDIDDGVSSLFSKDTMAAGELTSSNFDTDEDLIKAYDAAMAIDIEPENPDVERAMSGSGTIAMAGVGSGRDSPNIDLPRIV</sequence>
<feature type="compositionally biased region" description="Polar residues" evidence="7">
    <location>
        <begin position="150"/>
        <end position="164"/>
    </location>
</feature>
<proteinExistence type="inferred from homology"/>
<feature type="region of interest" description="Disordered" evidence="7">
    <location>
        <begin position="54"/>
        <end position="233"/>
    </location>
</feature>
<feature type="compositionally biased region" description="Low complexity" evidence="7">
    <location>
        <begin position="55"/>
        <end position="67"/>
    </location>
</feature>
<feature type="compositionally biased region" description="Low complexity" evidence="7">
    <location>
        <begin position="190"/>
        <end position="216"/>
    </location>
</feature>
<dbReference type="Proteomes" id="UP001530315">
    <property type="component" value="Unassembled WGS sequence"/>
</dbReference>
<evidence type="ECO:0000256" key="3">
    <source>
        <dbReference type="ARBA" id="ARBA00022522"/>
    </source>
</evidence>
<feature type="compositionally biased region" description="Low complexity" evidence="7">
    <location>
        <begin position="74"/>
        <end position="148"/>
    </location>
</feature>
<evidence type="ECO:0000313" key="10">
    <source>
        <dbReference type="Proteomes" id="UP001530315"/>
    </source>
</evidence>
<evidence type="ECO:0000256" key="7">
    <source>
        <dbReference type="SAM" id="MobiDB-lite"/>
    </source>
</evidence>
<dbReference type="InterPro" id="IPR051860">
    <property type="entry name" value="Plasmodium_CSP_Invasion"/>
</dbReference>
<comment type="caution">
    <text evidence="9">The sequence shown here is derived from an EMBL/GenBank/DDBJ whole genome shotgun (WGS) entry which is preliminary data.</text>
</comment>
<reference evidence="9 10" key="1">
    <citation type="submission" date="2024-10" db="EMBL/GenBank/DDBJ databases">
        <title>Updated reference genomes for cyclostephanoid diatoms.</title>
        <authorList>
            <person name="Roberts W.R."/>
            <person name="Alverson A.J."/>
        </authorList>
    </citation>
    <scope>NUCLEOTIDE SEQUENCE [LARGE SCALE GENOMIC DNA]</scope>
    <source>
        <strain evidence="9 10">AJA276-08</strain>
    </source>
</reference>
<dbReference type="PRINTS" id="PR01217">
    <property type="entry name" value="PRICHEXTENSN"/>
</dbReference>
<comment type="function">
    <text evidence="5">In the vertebrate host, binds to highly sulfated heparan sulfate proteoglycans (HSPGs) on the surface of host hepatocytes and is required for sporozoite invasion of the host hepatocytes.</text>
</comment>
<evidence type="ECO:0000256" key="2">
    <source>
        <dbReference type="ARBA" id="ARBA00021911"/>
    </source>
</evidence>
<keyword evidence="3" id="KW-0748">Sporozoite</keyword>
<comment type="similarity">
    <text evidence="1">Belongs to the plasmodium circumsporozoite protein family.</text>
</comment>
<keyword evidence="4" id="KW-0677">Repeat</keyword>
<feature type="transmembrane region" description="Helical" evidence="8">
    <location>
        <begin position="235"/>
        <end position="255"/>
    </location>
</feature>